<keyword evidence="2" id="KW-1185">Reference proteome</keyword>
<name>A0A7X1AV96_9BACT</name>
<reference evidence="1 2" key="1">
    <citation type="submission" date="2020-07" db="EMBL/GenBank/DDBJ databases">
        <authorList>
            <person name="Feng X."/>
        </authorList>
    </citation>
    <scope>NUCLEOTIDE SEQUENCE [LARGE SCALE GENOMIC DNA]</scope>
    <source>
        <strain evidence="1 2">JCM14086</strain>
    </source>
</reference>
<dbReference type="InterPro" id="IPR011989">
    <property type="entry name" value="ARM-like"/>
</dbReference>
<dbReference type="AlphaFoldDB" id="A0A7X1AV96"/>
<protein>
    <submittedName>
        <fullName evidence="1">HEAT repeat domain-containing protein</fullName>
    </submittedName>
</protein>
<evidence type="ECO:0000313" key="2">
    <source>
        <dbReference type="Proteomes" id="UP000525652"/>
    </source>
</evidence>
<gene>
    <name evidence="1" type="ORF">H5P30_02505</name>
</gene>
<sequence length="362" mass="41753">MVSVSILLFAHLSAQTNQSAEEYFEENPEIKEDVREKSIQMQRSELDVSSVLEAPTLEEKKLAGRKIIYRIVADGDPVLATHAIMFMSYSLPQGLEPALRKRLSSRKGDSWVGSHLRFSAIHYLVLLGDQESFDTIIDFAQSSDPTYRQRAYRSVRDIHPDSATPEQKARILKILRKAYREEADPAGRSGAVSALVYWESPERVNMYVRELKNKANGREDRESLRAAIEMDQLRIWSREGMVETERVAEVEGKGFENSKKDPLVRDQLFRQRLYRMVRDGQHDEKMFAVEALAQRGDPQTEQVMEFFSYSDKWQERLRSAFYLLLTGKSEEAYKRLQDEQQPFVKLALLCAFVEQSPISGDE</sequence>
<organism evidence="1 2">
    <name type="scientific">Puniceicoccus vermicola</name>
    <dbReference type="NCBI Taxonomy" id="388746"/>
    <lineage>
        <taxon>Bacteria</taxon>
        <taxon>Pseudomonadati</taxon>
        <taxon>Verrucomicrobiota</taxon>
        <taxon>Opitutia</taxon>
        <taxon>Puniceicoccales</taxon>
        <taxon>Puniceicoccaceae</taxon>
        <taxon>Puniceicoccus</taxon>
    </lineage>
</organism>
<dbReference type="EMBL" id="JACHVA010000033">
    <property type="protein sequence ID" value="MBC2600646.1"/>
    <property type="molecule type" value="Genomic_DNA"/>
</dbReference>
<dbReference type="RefSeq" id="WP_185691386.1">
    <property type="nucleotide sequence ID" value="NZ_JACHVA010000033.1"/>
</dbReference>
<dbReference type="InterPro" id="IPR016024">
    <property type="entry name" value="ARM-type_fold"/>
</dbReference>
<proteinExistence type="predicted"/>
<dbReference type="Gene3D" id="1.25.10.10">
    <property type="entry name" value="Leucine-rich Repeat Variant"/>
    <property type="match status" value="1"/>
</dbReference>
<accession>A0A7X1AV96</accession>
<comment type="caution">
    <text evidence="1">The sequence shown here is derived from an EMBL/GenBank/DDBJ whole genome shotgun (WGS) entry which is preliminary data.</text>
</comment>
<dbReference type="SUPFAM" id="SSF48371">
    <property type="entry name" value="ARM repeat"/>
    <property type="match status" value="1"/>
</dbReference>
<dbReference type="Proteomes" id="UP000525652">
    <property type="component" value="Unassembled WGS sequence"/>
</dbReference>
<evidence type="ECO:0000313" key="1">
    <source>
        <dbReference type="EMBL" id="MBC2600646.1"/>
    </source>
</evidence>